<reference evidence="4 5" key="1">
    <citation type="submission" date="2014-06" db="EMBL/GenBank/DDBJ databases">
        <authorList>
            <person name="Swart Estienne"/>
        </authorList>
    </citation>
    <scope>NUCLEOTIDE SEQUENCE [LARGE SCALE GENOMIC DNA]</scope>
    <source>
        <strain evidence="4 5">130c</strain>
    </source>
</reference>
<feature type="compositionally biased region" description="Polar residues" evidence="1">
    <location>
        <begin position="610"/>
        <end position="622"/>
    </location>
</feature>
<organism evidence="4 5">
    <name type="scientific">Stylonychia lemnae</name>
    <name type="common">Ciliate</name>
    <dbReference type="NCBI Taxonomy" id="5949"/>
    <lineage>
        <taxon>Eukaryota</taxon>
        <taxon>Sar</taxon>
        <taxon>Alveolata</taxon>
        <taxon>Ciliophora</taxon>
        <taxon>Intramacronucleata</taxon>
        <taxon>Spirotrichea</taxon>
        <taxon>Stichotrichia</taxon>
        <taxon>Sporadotrichida</taxon>
        <taxon>Oxytrichidae</taxon>
        <taxon>Stylonychinae</taxon>
        <taxon>Stylonychia</taxon>
    </lineage>
</organism>
<evidence type="ECO:0000313" key="4">
    <source>
        <dbReference type="EMBL" id="CDW78362.1"/>
    </source>
</evidence>
<dbReference type="InterPro" id="IPR000326">
    <property type="entry name" value="PAP2/HPO"/>
</dbReference>
<feature type="region of interest" description="Disordered" evidence="1">
    <location>
        <begin position="599"/>
        <end position="622"/>
    </location>
</feature>
<feature type="domain" description="Phosphatidic acid phosphatase type 2/haloperoxidase" evidence="3">
    <location>
        <begin position="226"/>
        <end position="346"/>
    </location>
</feature>
<keyword evidence="2" id="KW-0812">Transmembrane</keyword>
<feature type="region of interest" description="Disordered" evidence="1">
    <location>
        <begin position="50"/>
        <end position="87"/>
    </location>
</feature>
<keyword evidence="5" id="KW-1185">Reference proteome</keyword>
<dbReference type="Proteomes" id="UP000039865">
    <property type="component" value="Unassembled WGS sequence"/>
</dbReference>
<protein>
    <submittedName>
        <fullName evidence="4">Pap2 superfamily protein</fullName>
    </submittedName>
</protein>
<gene>
    <name evidence="4" type="primary">Contig15054.g16039</name>
    <name evidence="4" type="ORF">STYLEM_7339</name>
</gene>
<feature type="transmembrane region" description="Helical" evidence="2">
    <location>
        <begin position="302"/>
        <end position="321"/>
    </location>
</feature>
<dbReference type="AlphaFoldDB" id="A0A078A9W5"/>
<dbReference type="InterPro" id="IPR036938">
    <property type="entry name" value="PAP2/HPO_sf"/>
</dbReference>
<feature type="transmembrane region" description="Helical" evidence="2">
    <location>
        <begin position="274"/>
        <end position="290"/>
    </location>
</feature>
<sequence length="622" mass="72642">MDEHSNLKEPLLNKQHTHLDFKEEEQKMQKPKFKSQQDLLLLNAQQNSVQFQKDKDDKQLEFSDENKDELEKEEQIDQQPKFLHEDDQHDEELLEGDENKFKLKEYENLLVKNQPSLYENKRHIKEYYGEHVETKKYTSFTAWTLVFIVIGLSIIPLEIFLSEFIAKLENKLIKQMQTSIINERYLFGDLTEWFTYFCQLVMNISDVPMIRYIIYLLYFTGDSILATKTGLVAFFGEFIVVVAKLAYKEPRPYWTDNDIQSYKCQNDFEGPSDHIFIIVFLCTYINLLYLRKYSRHSRTTESVLFLIFQFLVVSFTIFSSMLLGHSYLFQCIVGAIYGLFFVILCLQMDNELHYFVEKCAFIQKKSRKYKFNLLFIIIGFLVVSVVFYNLDLEEQQTPPIEWYSNSKKKCAGQLHEFQGGFIGLKDTFLDTSVIMCIPAMIFGVSFAISIDEENLRWTKTSAPLTATRAIIGLLTTAGVDYMIRLVLSDISNKHTSIYVLNNAIPYIVTTFYAFGIFPLIAEVINISRTSQLKEFEFEESSKNTVQDDEEDSNIHQIASRYQPVQIVNLGDIKIENLEDLDKTLTANQQQISQLQLRHSMSRQESAKFGESQSQVNKSRQQQ</sequence>
<evidence type="ECO:0000256" key="2">
    <source>
        <dbReference type="SAM" id="Phobius"/>
    </source>
</evidence>
<feature type="transmembrane region" description="Helical" evidence="2">
    <location>
        <begin position="503"/>
        <end position="524"/>
    </location>
</feature>
<dbReference type="InParanoid" id="A0A078A9W5"/>
<dbReference type="OrthoDB" id="289261at2759"/>
<feature type="transmembrane region" description="Helical" evidence="2">
    <location>
        <begin position="462"/>
        <end position="483"/>
    </location>
</feature>
<keyword evidence="2" id="KW-0472">Membrane</keyword>
<dbReference type="SUPFAM" id="SSF48317">
    <property type="entry name" value="Acid phosphatase/Vanadium-dependent haloperoxidase"/>
    <property type="match status" value="1"/>
</dbReference>
<evidence type="ECO:0000313" key="5">
    <source>
        <dbReference type="Proteomes" id="UP000039865"/>
    </source>
</evidence>
<feature type="compositionally biased region" description="Basic and acidic residues" evidence="1">
    <location>
        <begin position="52"/>
        <end position="75"/>
    </location>
</feature>
<dbReference type="EMBL" id="CCKQ01007032">
    <property type="protein sequence ID" value="CDW78362.1"/>
    <property type="molecule type" value="Genomic_DNA"/>
</dbReference>
<feature type="transmembrane region" description="Helical" evidence="2">
    <location>
        <begin position="432"/>
        <end position="450"/>
    </location>
</feature>
<evidence type="ECO:0000259" key="3">
    <source>
        <dbReference type="SMART" id="SM00014"/>
    </source>
</evidence>
<dbReference type="CDD" id="cd01610">
    <property type="entry name" value="PAP2_like"/>
    <property type="match status" value="1"/>
</dbReference>
<proteinExistence type="predicted"/>
<dbReference type="SMART" id="SM00014">
    <property type="entry name" value="acidPPc"/>
    <property type="match status" value="1"/>
</dbReference>
<evidence type="ECO:0000256" key="1">
    <source>
        <dbReference type="SAM" id="MobiDB-lite"/>
    </source>
</evidence>
<feature type="transmembrane region" description="Helical" evidence="2">
    <location>
        <begin position="327"/>
        <end position="348"/>
    </location>
</feature>
<feature type="transmembrane region" description="Helical" evidence="2">
    <location>
        <begin position="140"/>
        <end position="161"/>
    </location>
</feature>
<feature type="region of interest" description="Disordered" evidence="1">
    <location>
        <begin position="1"/>
        <end position="35"/>
    </location>
</feature>
<feature type="transmembrane region" description="Helical" evidence="2">
    <location>
        <begin position="369"/>
        <end position="390"/>
    </location>
</feature>
<keyword evidence="2" id="KW-1133">Transmembrane helix</keyword>
<accession>A0A078A9W5</accession>
<feature type="compositionally biased region" description="Basic and acidic residues" evidence="1">
    <location>
        <begin position="17"/>
        <end position="28"/>
    </location>
</feature>
<name>A0A078A9W5_STYLE</name>
<dbReference type="Pfam" id="PF01569">
    <property type="entry name" value="PAP2"/>
    <property type="match status" value="1"/>
</dbReference>